<sequence length="79" mass="8352">MICYSFTPCFDTPSLISSTTSTTSQCTFQTSLMILIITRESVSMIFSSATIVAKNLNTSNIAFASACIFVACPSTSACA</sequence>
<evidence type="ECO:0000313" key="1">
    <source>
        <dbReference type="EMBL" id="JAP24038.1"/>
    </source>
</evidence>
<accession>A0A0V0HWL9</accession>
<protein>
    <submittedName>
        <fullName evidence="1">Putative ovule protein</fullName>
    </submittedName>
</protein>
<organism evidence="1">
    <name type="scientific">Solanum chacoense</name>
    <name type="common">Chaco potato</name>
    <dbReference type="NCBI Taxonomy" id="4108"/>
    <lineage>
        <taxon>Eukaryota</taxon>
        <taxon>Viridiplantae</taxon>
        <taxon>Streptophyta</taxon>
        <taxon>Embryophyta</taxon>
        <taxon>Tracheophyta</taxon>
        <taxon>Spermatophyta</taxon>
        <taxon>Magnoliopsida</taxon>
        <taxon>eudicotyledons</taxon>
        <taxon>Gunneridae</taxon>
        <taxon>Pentapetalae</taxon>
        <taxon>asterids</taxon>
        <taxon>lamiids</taxon>
        <taxon>Solanales</taxon>
        <taxon>Solanaceae</taxon>
        <taxon>Solanoideae</taxon>
        <taxon>Solaneae</taxon>
        <taxon>Solanum</taxon>
    </lineage>
</organism>
<reference evidence="1" key="1">
    <citation type="submission" date="2015-12" db="EMBL/GenBank/DDBJ databases">
        <title>Gene expression during late stages of embryo sac development: a critical building block for successful pollen-pistil interactions.</title>
        <authorList>
            <person name="Liu Y."/>
            <person name="Joly V."/>
            <person name="Sabar M."/>
            <person name="Matton D.P."/>
        </authorList>
    </citation>
    <scope>NUCLEOTIDE SEQUENCE</scope>
</reference>
<dbReference type="EMBL" id="GEDG01014823">
    <property type="protein sequence ID" value="JAP24038.1"/>
    <property type="molecule type" value="Transcribed_RNA"/>
</dbReference>
<name>A0A0V0HWL9_SOLCH</name>
<proteinExistence type="predicted"/>
<dbReference type="AlphaFoldDB" id="A0A0V0HWL9"/>